<keyword evidence="1" id="KW-1133">Transmembrane helix</keyword>
<dbReference type="EMBL" id="GBXM01077028">
    <property type="protein sequence ID" value="JAH31549.1"/>
    <property type="molecule type" value="Transcribed_RNA"/>
</dbReference>
<organism evidence="2">
    <name type="scientific">Anguilla anguilla</name>
    <name type="common">European freshwater eel</name>
    <name type="synonym">Muraena anguilla</name>
    <dbReference type="NCBI Taxonomy" id="7936"/>
    <lineage>
        <taxon>Eukaryota</taxon>
        <taxon>Metazoa</taxon>
        <taxon>Chordata</taxon>
        <taxon>Craniata</taxon>
        <taxon>Vertebrata</taxon>
        <taxon>Euteleostomi</taxon>
        <taxon>Actinopterygii</taxon>
        <taxon>Neopterygii</taxon>
        <taxon>Teleostei</taxon>
        <taxon>Anguilliformes</taxon>
        <taxon>Anguillidae</taxon>
        <taxon>Anguilla</taxon>
    </lineage>
</organism>
<evidence type="ECO:0000256" key="1">
    <source>
        <dbReference type="SAM" id="Phobius"/>
    </source>
</evidence>
<dbReference type="AlphaFoldDB" id="A0A0E9RQY5"/>
<feature type="transmembrane region" description="Helical" evidence="1">
    <location>
        <begin position="35"/>
        <end position="56"/>
    </location>
</feature>
<accession>A0A0E9RQY5</accession>
<sequence length="61" mass="7586">MGRYYLWAGSICDDVMRQKKEKGRRRRRRKCKIPLIWSFIVWTCEVVCELCLFNVVRRYRN</sequence>
<keyword evidence="1" id="KW-0812">Transmembrane</keyword>
<evidence type="ECO:0000313" key="2">
    <source>
        <dbReference type="EMBL" id="JAH31549.1"/>
    </source>
</evidence>
<reference evidence="2" key="2">
    <citation type="journal article" date="2015" name="Fish Shellfish Immunol.">
        <title>Early steps in the European eel (Anguilla anguilla)-Vibrio vulnificus interaction in the gills: Role of the RtxA13 toxin.</title>
        <authorList>
            <person name="Callol A."/>
            <person name="Pajuelo D."/>
            <person name="Ebbesson L."/>
            <person name="Teles M."/>
            <person name="MacKenzie S."/>
            <person name="Amaro C."/>
        </authorList>
    </citation>
    <scope>NUCLEOTIDE SEQUENCE</scope>
</reference>
<protein>
    <submittedName>
        <fullName evidence="2">Uncharacterized protein</fullName>
    </submittedName>
</protein>
<reference evidence="2" key="1">
    <citation type="submission" date="2014-11" db="EMBL/GenBank/DDBJ databases">
        <authorList>
            <person name="Amaro Gonzalez C."/>
        </authorList>
    </citation>
    <scope>NUCLEOTIDE SEQUENCE</scope>
</reference>
<proteinExistence type="predicted"/>
<keyword evidence="1" id="KW-0472">Membrane</keyword>
<name>A0A0E9RQY5_ANGAN</name>